<accession>A0A9D1MTG6</accession>
<comment type="caution">
    <text evidence="1">The sequence shown here is derived from an EMBL/GenBank/DDBJ whole genome shotgun (WGS) entry which is preliminary data.</text>
</comment>
<organism evidence="1 2">
    <name type="scientific">Candidatus Scybalenecus merdavium</name>
    <dbReference type="NCBI Taxonomy" id="2840939"/>
    <lineage>
        <taxon>Bacteria</taxon>
        <taxon>Bacillati</taxon>
        <taxon>Bacillota</taxon>
        <taxon>Clostridia</taxon>
        <taxon>Eubacteriales</taxon>
        <taxon>Oscillospiraceae</taxon>
        <taxon>Oscillospiraceae incertae sedis</taxon>
        <taxon>Candidatus Scybalenecus</taxon>
    </lineage>
</organism>
<dbReference type="Proteomes" id="UP000824125">
    <property type="component" value="Unassembled WGS sequence"/>
</dbReference>
<reference evidence="1" key="2">
    <citation type="journal article" date="2021" name="PeerJ">
        <title>Extensive microbial diversity within the chicken gut microbiome revealed by metagenomics and culture.</title>
        <authorList>
            <person name="Gilroy R."/>
            <person name="Ravi A."/>
            <person name="Getino M."/>
            <person name="Pursley I."/>
            <person name="Horton D.L."/>
            <person name="Alikhan N.F."/>
            <person name="Baker D."/>
            <person name="Gharbi K."/>
            <person name="Hall N."/>
            <person name="Watson M."/>
            <person name="Adriaenssens E.M."/>
            <person name="Foster-Nyarko E."/>
            <person name="Jarju S."/>
            <person name="Secka A."/>
            <person name="Antonio M."/>
            <person name="Oren A."/>
            <person name="Chaudhuri R.R."/>
            <person name="La Ragione R."/>
            <person name="Hildebrand F."/>
            <person name="Pallen M.J."/>
        </authorList>
    </citation>
    <scope>NUCLEOTIDE SEQUENCE</scope>
    <source>
        <strain evidence="1">CHK176-6737</strain>
    </source>
</reference>
<reference evidence="1" key="1">
    <citation type="submission" date="2020-10" db="EMBL/GenBank/DDBJ databases">
        <authorList>
            <person name="Gilroy R."/>
        </authorList>
    </citation>
    <scope>NUCLEOTIDE SEQUENCE</scope>
    <source>
        <strain evidence="1">CHK176-6737</strain>
    </source>
</reference>
<dbReference type="AlphaFoldDB" id="A0A9D1MTG6"/>
<evidence type="ECO:0000313" key="1">
    <source>
        <dbReference type="EMBL" id="HIU68369.1"/>
    </source>
</evidence>
<name>A0A9D1MTG6_9FIRM</name>
<protein>
    <submittedName>
        <fullName evidence="1">Uncharacterized protein</fullName>
    </submittedName>
</protein>
<dbReference type="EMBL" id="DVNM01000002">
    <property type="protein sequence ID" value="HIU68369.1"/>
    <property type="molecule type" value="Genomic_DNA"/>
</dbReference>
<gene>
    <name evidence="1" type="ORF">IAD23_00235</name>
</gene>
<evidence type="ECO:0000313" key="2">
    <source>
        <dbReference type="Proteomes" id="UP000824125"/>
    </source>
</evidence>
<proteinExistence type="predicted"/>
<sequence length="105" mass="11909">MLLNTEQQNRLLQEIHNLGIAELKTVQSLDRLDGSYLNLECKWPNGKTGRILDDAQKYYACQVEISGSEKCYGVAANAHMIAVYRYGCNGTDAELILWKRLECII</sequence>